<dbReference type="SUPFAM" id="SSF46689">
    <property type="entry name" value="Homeodomain-like"/>
    <property type="match status" value="1"/>
</dbReference>
<evidence type="ECO:0000256" key="4">
    <source>
        <dbReference type="PROSITE-ProRule" id="PRU00108"/>
    </source>
</evidence>
<feature type="compositionally biased region" description="Polar residues" evidence="5">
    <location>
        <begin position="38"/>
        <end position="53"/>
    </location>
</feature>
<protein>
    <submittedName>
        <fullName evidence="7">Homeobox protein homothorax</fullName>
    </submittedName>
</protein>
<keyword evidence="3 4" id="KW-0539">Nucleus</keyword>
<feature type="compositionally biased region" description="Polar residues" evidence="5">
    <location>
        <begin position="98"/>
        <end position="133"/>
    </location>
</feature>
<dbReference type="OrthoDB" id="10056939at2759"/>
<sequence length="384" mass="43209">MAGEERQQRPQPNRVELPPIRQAVPQINENPVPEQSRDLTQSPRTVTGSSTINGYIPSPSEHKRRRDSFEEDSESEPREHHERRRHRSPPRQSQSFQNGTNSPTFSTHQPSALSSSGRWTPSTRTSPYSQHSTFPAARSPPPRYEMNRTSEPSSSSRPDLRPTLPSLPMLPQDRGMHRGRNHVNEYALDSTRSGAQTYPPVMNSAFPPPASSFHLPPTANFHYGYQQPRGQSYSGPSGPPLLDSGRMPFSQTHQPMYPASQYTYGMSDSVHDNKQRKRRGNLPKDTTDKLRAWFMANLNHPYPTEDQKQDLMRQTHLQINQISNWFINARRRQLPTMINNARAESSASARAATEGEANTHGGDHYGPVGESDGDGSGEDDEDGR</sequence>
<dbReference type="Proteomes" id="UP000469558">
    <property type="component" value="Unassembled WGS sequence"/>
</dbReference>
<feature type="region of interest" description="Disordered" evidence="5">
    <location>
        <begin position="341"/>
        <end position="384"/>
    </location>
</feature>
<dbReference type="CDD" id="cd00086">
    <property type="entry name" value="homeodomain"/>
    <property type="match status" value="1"/>
</dbReference>
<feature type="compositionally biased region" description="Acidic residues" evidence="5">
    <location>
        <begin position="371"/>
        <end position="384"/>
    </location>
</feature>
<dbReference type="GO" id="GO:0005634">
    <property type="term" value="C:nucleus"/>
    <property type="evidence" value="ECO:0007669"/>
    <property type="project" value="UniProtKB-SubCell"/>
</dbReference>
<keyword evidence="1 4" id="KW-0238">DNA-binding</keyword>
<dbReference type="Pfam" id="PF05920">
    <property type="entry name" value="Homeobox_KN"/>
    <property type="match status" value="1"/>
</dbReference>
<dbReference type="SMART" id="SM00389">
    <property type="entry name" value="HOX"/>
    <property type="match status" value="1"/>
</dbReference>
<dbReference type="Gene3D" id="1.10.10.60">
    <property type="entry name" value="Homeodomain-like"/>
    <property type="match status" value="1"/>
</dbReference>
<feature type="domain" description="Homeobox" evidence="6">
    <location>
        <begin position="273"/>
        <end position="336"/>
    </location>
</feature>
<feature type="compositionally biased region" description="Polar residues" evidence="5">
    <location>
        <begin position="147"/>
        <end position="157"/>
    </location>
</feature>
<dbReference type="InterPro" id="IPR001356">
    <property type="entry name" value="HD"/>
</dbReference>
<dbReference type="AlphaFoldDB" id="A0A8T9CN35"/>
<dbReference type="InterPro" id="IPR009057">
    <property type="entry name" value="Homeodomain-like_sf"/>
</dbReference>
<feature type="DNA-binding region" description="Homeobox" evidence="4">
    <location>
        <begin position="275"/>
        <end position="337"/>
    </location>
</feature>
<dbReference type="InterPro" id="IPR008422">
    <property type="entry name" value="KN_HD"/>
</dbReference>
<comment type="caution">
    <text evidence="7">The sequence shown here is derived from an EMBL/GenBank/DDBJ whole genome shotgun (WGS) entry which is preliminary data.</text>
</comment>
<feature type="region of interest" description="Disordered" evidence="5">
    <location>
        <begin position="1"/>
        <end position="184"/>
    </location>
</feature>
<dbReference type="InterPro" id="IPR050224">
    <property type="entry name" value="TALE_homeobox"/>
</dbReference>
<evidence type="ECO:0000256" key="5">
    <source>
        <dbReference type="SAM" id="MobiDB-lite"/>
    </source>
</evidence>
<evidence type="ECO:0000256" key="3">
    <source>
        <dbReference type="ARBA" id="ARBA00023242"/>
    </source>
</evidence>
<feature type="compositionally biased region" description="Low complexity" evidence="5">
    <location>
        <begin position="341"/>
        <end position="358"/>
    </location>
</feature>
<proteinExistence type="predicted"/>
<evidence type="ECO:0000256" key="1">
    <source>
        <dbReference type="ARBA" id="ARBA00023125"/>
    </source>
</evidence>
<evidence type="ECO:0000256" key="2">
    <source>
        <dbReference type="ARBA" id="ARBA00023155"/>
    </source>
</evidence>
<dbReference type="EMBL" id="QGMK01000119">
    <property type="protein sequence ID" value="TVY84093.1"/>
    <property type="molecule type" value="Genomic_DNA"/>
</dbReference>
<reference evidence="7 8" key="1">
    <citation type="submission" date="2018-05" db="EMBL/GenBank/DDBJ databases">
        <title>Genome sequencing and assembly of the regulated plant pathogen Lachnellula willkommii and related sister species for the development of diagnostic species identification markers.</title>
        <authorList>
            <person name="Giroux E."/>
            <person name="Bilodeau G."/>
        </authorList>
    </citation>
    <scope>NUCLEOTIDE SEQUENCE [LARGE SCALE GENOMIC DNA]</scope>
    <source>
        <strain evidence="7 8">CBS 268.59</strain>
    </source>
</reference>
<name>A0A8T9CN35_9HELO</name>
<keyword evidence="2 4" id="KW-0371">Homeobox</keyword>
<evidence type="ECO:0000313" key="7">
    <source>
        <dbReference type="EMBL" id="TVY84093.1"/>
    </source>
</evidence>
<evidence type="ECO:0000259" key="6">
    <source>
        <dbReference type="PROSITE" id="PS50071"/>
    </source>
</evidence>
<comment type="subcellular location">
    <subcellularLocation>
        <location evidence="4">Nucleus</location>
    </subcellularLocation>
</comment>
<dbReference type="GO" id="GO:0006355">
    <property type="term" value="P:regulation of DNA-templated transcription"/>
    <property type="evidence" value="ECO:0007669"/>
    <property type="project" value="InterPro"/>
</dbReference>
<dbReference type="PANTHER" id="PTHR11850">
    <property type="entry name" value="HOMEOBOX PROTEIN TRANSCRIPTION FACTORS"/>
    <property type="match status" value="1"/>
</dbReference>
<dbReference type="GO" id="GO:0003677">
    <property type="term" value="F:DNA binding"/>
    <property type="evidence" value="ECO:0007669"/>
    <property type="project" value="UniProtKB-UniRule"/>
</dbReference>
<accession>A0A8T9CN35</accession>
<organism evidence="7 8">
    <name type="scientific">Lachnellula suecica</name>
    <dbReference type="NCBI Taxonomy" id="602035"/>
    <lineage>
        <taxon>Eukaryota</taxon>
        <taxon>Fungi</taxon>
        <taxon>Dikarya</taxon>
        <taxon>Ascomycota</taxon>
        <taxon>Pezizomycotina</taxon>
        <taxon>Leotiomycetes</taxon>
        <taxon>Helotiales</taxon>
        <taxon>Lachnaceae</taxon>
        <taxon>Lachnellula</taxon>
    </lineage>
</organism>
<feature type="non-terminal residue" evidence="7">
    <location>
        <position position="1"/>
    </location>
</feature>
<dbReference type="PROSITE" id="PS50071">
    <property type="entry name" value="HOMEOBOX_2"/>
    <property type="match status" value="1"/>
</dbReference>
<evidence type="ECO:0000313" key="8">
    <source>
        <dbReference type="Proteomes" id="UP000469558"/>
    </source>
</evidence>
<gene>
    <name evidence="7" type="primary">hth</name>
    <name evidence="7" type="ORF">LSUE1_G003851</name>
</gene>
<keyword evidence="8" id="KW-1185">Reference proteome</keyword>